<name>A0A1Q5TF01_9GAMM</name>
<gene>
    <name evidence="1" type="ORF">Xedl_03780</name>
</gene>
<dbReference type="AlphaFoldDB" id="A0A1Q5TF01"/>
<keyword evidence="2" id="KW-1185">Reference proteome</keyword>
<sequence>MATTRAINEFYYAGPAIITGHPGNHYPLLHLVFSFNGFTESLIYFTGPSPRPISSFVPRVVPNFDLHFGFDIDVDHSMCVVLYRNSFWFESHVDQLPRDMQNANRAFMAHWLRYG</sequence>
<dbReference type="EMBL" id="MKGQ01000068">
    <property type="protein sequence ID" value="OKO98816.1"/>
    <property type="molecule type" value="Genomic_DNA"/>
</dbReference>
<dbReference type="RefSeq" id="WP_074025268.1">
    <property type="nucleotide sequence ID" value="NZ_CAWNAG010000178.1"/>
</dbReference>
<evidence type="ECO:0000313" key="1">
    <source>
        <dbReference type="EMBL" id="OKO98816.1"/>
    </source>
</evidence>
<dbReference type="OrthoDB" id="9940132at2"/>
<protein>
    <submittedName>
        <fullName evidence="1">Uncharacterized protein</fullName>
    </submittedName>
</protein>
<evidence type="ECO:0000313" key="2">
    <source>
        <dbReference type="Proteomes" id="UP000186268"/>
    </source>
</evidence>
<accession>A0A1Q5TF01</accession>
<dbReference type="Proteomes" id="UP000186268">
    <property type="component" value="Unassembled WGS sequence"/>
</dbReference>
<reference evidence="1 2" key="1">
    <citation type="submission" date="2016-09" db="EMBL/GenBank/DDBJ databases">
        <title>Xenorhabdus thuongxuanensis sp. nov. and Xenorhabdus eapokensis sp. nov., isolated from Steinernema species.</title>
        <authorList>
            <person name="Kaempfer P."/>
            <person name="Tobias N.J."/>
            <person name="Phan Ke L."/>
            <person name="Bode H.B."/>
            <person name="Glaeser S.P."/>
        </authorList>
    </citation>
    <scope>NUCLEOTIDE SEQUENCE [LARGE SCALE GENOMIC DNA]</scope>
    <source>
        <strain evidence="1 2">DL20</strain>
    </source>
</reference>
<proteinExistence type="predicted"/>
<comment type="caution">
    <text evidence="1">The sequence shown here is derived from an EMBL/GenBank/DDBJ whole genome shotgun (WGS) entry which is preliminary data.</text>
</comment>
<organism evidence="1 2">
    <name type="scientific">Xenorhabdus eapokensis</name>
    <dbReference type="NCBI Taxonomy" id="1873482"/>
    <lineage>
        <taxon>Bacteria</taxon>
        <taxon>Pseudomonadati</taxon>
        <taxon>Pseudomonadota</taxon>
        <taxon>Gammaproteobacteria</taxon>
        <taxon>Enterobacterales</taxon>
        <taxon>Morganellaceae</taxon>
        <taxon>Xenorhabdus</taxon>
    </lineage>
</organism>